<keyword evidence="2" id="KW-0812">Transmembrane</keyword>
<dbReference type="PANTHER" id="PTHR34512">
    <property type="entry name" value="CELL SURFACE PROTEIN"/>
    <property type="match status" value="1"/>
</dbReference>
<dbReference type="SUPFAM" id="SSF50998">
    <property type="entry name" value="Quinoprotein alcohol dehydrogenase-like"/>
    <property type="match status" value="1"/>
</dbReference>
<evidence type="ECO:0000256" key="1">
    <source>
        <dbReference type="SAM" id="MobiDB-lite"/>
    </source>
</evidence>
<feature type="region of interest" description="Disordered" evidence="1">
    <location>
        <begin position="1"/>
        <end position="21"/>
    </location>
</feature>
<sequence>MGTPEDEQTINDTEVEMTDLDPPGTVHKVLGIRVIQGQRLSFQTRWLPLLLTIVGGFVFLFLWLPNIPQGAKDTHPVGTPVVAHPTFVPKSLTLLDGVIYITTADENIHALRTSDGSLLWRHPELVDAYPVASTNGVVFLLEPQSGMVDALRISDGTVLWQRRGLGWHGVENGLVYVSEETTVKALRASDGTVIWQRKVARQGLWVANGVVYALPDFGGVGAFRATDGSPLWYHKIDGLILGVDNHMVYLDLWDHSVAALRTSDGSFLWNQKAVQADTLSSIKNEVLYFLTPGGELDALRTSDGSFLWHKHLPAVNLAGAYVYADDQVVALCFQNGARDFLRASDGSLLWHAPNTASGSAFGLEADHGLTYFNTSDGGVDARRVTDGMLLWHRRVKGNVMLIEKGIIYFTTDDRSIHAMRGSDGTLLWHRVLSISGLTINETAEHDQAITR</sequence>
<dbReference type="Proteomes" id="UP000654345">
    <property type="component" value="Unassembled WGS sequence"/>
</dbReference>
<feature type="transmembrane region" description="Helical" evidence="2">
    <location>
        <begin position="46"/>
        <end position="64"/>
    </location>
</feature>
<dbReference type="EMBL" id="BNJG01000001">
    <property type="protein sequence ID" value="GHO51737.1"/>
    <property type="molecule type" value="Genomic_DNA"/>
</dbReference>
<accession>A0ABQ3UGA9</accession>
<protein>
    <recommendedName>
        <fullName evidence="3">Pyrrolo-quinoline quinone repeat domain-containing protein</fullName>
    </recommendedName>
</protein>
<dbReference type="InterPro" id="IPR018391">
    <property type="entry name" value="PQQ_b-propeller_rpt"/>
</dbReference>
<dbReference type="SMART" id="SM00564">
    <property type="entry name" value="PQQ"/>
    <property type="match status" value="4"/>
</dbReference>
<feature type="domain" description="Pyrrolo-quinoline quinone repeat" evidence="3">
    <location>
        <begin position="180"/>
        <end position="379"/>
    </location>
</feature>
<reference evidence="4 5" key="1">
    <citation type="journal article" date="2021" name="Int. J. Syst. Evol. Microbiol.">
        <title>Reticulibacter mediterranei gen. nov., sp. nov., within the new family Reticulibacteraceae fam. nov., and Ktedonospora formicarum gen. nov., sp. nov., Ktedonobacter robiniae sp. nov., Dictyobacter formicarum sp. nov. and Dictyobacter arantiisoli sp. nov., belonging to the class Ktedonobacteria.</title>
        <authorList>
            <person name="Yabe S."/>
            <person name="Zheng Y."/>
            <person name="Wang C.M."/>
            <person name="Sakai Y."/>
            <person name="Abe K."/>
            <person name="Yokota A."/>
            <person name="Donadio S."/>
            <person name="Cavaletti L."/>
            <person name="Monciardini P."/>
        </authorList>
    </citation>
    <scope>NUCLEOTIDE SEQUENCE [LARGE SCALE GENOMIC DNA]</scope>
    <source>
        <strain evidence="4 5">SOSP1-30</strain>
    </source>
</reference>
<dbReference type="PANTHER" id="PTHR34512:SF30">
    <property type="entry name" value="OUTER MEMBRANE PROTEIN ASSEMBLY FACTOR BAMB"/>
    <property type="match status" value="1"/>
</dbReference>
<dbReference type="Pfam" id="PF13360">
    <property type="entry name" value="PQQ_2"/>
    <property type="match status" value="2"/>
</dbReference>
<name>A0ABQ3UGA9_9CHLR</name>
<proteinExistence type="predicted"/>
<gene>
    <name evidence="4" type="ORF">KSB_02120</name>
</gene>
<dbReference type="InterPro" id="IPR002372">
    <property type="entry name" value="PQQ_rpt_dom"/>
</dbReference>
<dbReference type="RefSeq" id="WP_201368714.1">
    <property type="nucleotide sequence ID" value="NZ_BNJG01000001.1"/>
</dbReference>
<evidence type="ECO:0000313" key="5">
    <source>
        <dbReference type="Proteomes" id="UP000654345"/>
    </source>
</evidence>
<organism evidence="4 5">
    <name type="scientific">Ktedonobacter robiniae</name>
    <dbReference type="NCBI Taxonomy" id="2778365"/>
    <lineage>
        <taxon>Bacteria</taxon>
        <taxon>Bacillati</taxon>
        <taxon>Chloroflexota</taxon>
        <taxon>Ktedonobacteria</taxon>
        <taxon>Ktedonobacterales</taxon>
        <taxon>Ktedonobacteraceae</taxon>
        <taxon>Ktedonobacter</taxon>
    </lineage>
</organism>
<keyword evidence="2" id="KW-0472">Membrane</keyword>
<comment type="caution">
    <text evidence="4">The sequence shown here is derived from an EMBL/GenBank/DDBJ whole genome shotgun (WGS) entry which is preliminary data.</text>
</comment>
<evidence type="ECO:0000256" key="2">
    <source>
        <dbReference type="SAM" id="Phobius"/>
    </source>
</evidence>
<keyword evidence="5" id="KW-1185">Reference proteome</keyword>
<keyword evidence="2" id="KW-1133">Transmembrane helix</keyword>
<dbReference type="Gene3D" id="2.40.10.480">
    <property type="match status" value="2"/>
</dbReference>
<feature type="compositionally biased region" description="Acidic residues" evidence="1">
    <location>
        <begin position="1"/>
        <end position="19"/>
    </location>
</feature>
<feature type="domain" description="Pyrrolo-quinoline quinone repeat" evidence="3">
    <location>
        <begin position="90"/>
        <end position="162"/>
    </location>
</feature>
<evidence type="ECO:0000313" key="4">
    <source>
        <dbReference type="EMBL" id="GHO51737.1"/>
    </source>
</evidence>
<evidence type="ECO:0000259" key="3">
    <source>
        <dbReference type="Pfam" id="PF13360"/>
    </source>
</evidence>
<dbReference type="InterPro" id="IPR011047">
    <property type="entry name" value="Quinoprotein_ADH-like_sf"/>
</dbReference>
<dbReference type="Gene3D" id="2.40.128.630">
    <property type="match status" value="2"/>
</dbReference>